<evidence type="ECO:0000256" key="1">
    <source>
        <dbReference type="SAM" id="SignalP"/>
    </source>
</evidence>
<reference evidence="2" key="1">
    <citation type="submission" date="2023-03" db="EMBL/GenBank/DDBJ databases">
        <title>Massive genome expansion in bonnet fungi (Mycena s.s.) driven by repeated elements and novel gene families across ecological guilds.</title>
        <authorList>
            <consortium name="Lawrence Berkeley National Laboratory"/>
            <person name="Harder C.B."/>
            <person name="Miyauchi S."/>
            <person name="Viragh M."/>
            <person name="Kuo A."/>
            <person name="Thoen E."/>
            <person name="Andreopoulos B."/>
            <person name="Lu D."/>
            <person name="Skrede I."/>
            <person name="Drula E."/>
            <person name="Henrissat B."/>
            <person name="Morin E."/>
            <person name="Kohler A."/>
            <person name="Barry K."/>
            <person name="LaButti K."/>
            <person name="Morin E."/>
            <person name="Salamov A."/>
            <person name="Lipzen A."/>
            <person name="Mereny Z."/>
            <person name="Hegedus B."/>
            <person name="Baldrian P."/>
            <person name="Stursova M."/>
            <person name="Weitz H."/>
            <person name="Taylor A."/>
            <person name="Grigoriev I.V."/>
            <person name="Nagy L.G."/>
            <person name="Martin F."/>
            <person name="Kauserud H."/>
        </authorList>
    </citation>
    <scope>NUCLEOTIDE SEQUENCE</scope>
    <source>
        <strain evidence="2">CBHHK002</strain>
    </source>
</reference>
<organism evidence="2 3">
    <name type="scientific">Mycena albidolilacea</name>
    <dbReference type="NCBI Taxonomy" id="1033008"/>
    <lineage>
        <taxon>Eukaryota</taxon>
        <taxon>Fungi</taxon>
        <taxon>Dikarya</taxon>
        <taxon>Basidiomycota</taxon>
        <taxon>Agaricomycotina</taxon>
        <taxon>Agaricomycetes</taxon>
        <taxon>Agaricomycetidae</taxon>
        <taxon>Agaricales</taxon>
        <taxon>Marasmiineae</taxon>
        <taxon>Mycenaceae</taxon>
        <taxon>Mycena</taxon>
    </lineage>
</organism>
<name>A0AAD7A7X3_9AGAR</name>
<feature type="chain" id="PRO_5042210021" evidence="1">
    <location>
        <begin position="17"/>
        <end position="166"/>
    </location>
</feature>
<dbReference type="AlphaFoldDB" id="A0AAD7A7X3"/>
<proteinExistence type="predicted"/>
<accession>A0AAD7A7X3</accession>
<sequence>MFRVLFALLPILSVAAHTGTPLRLARQDVVDCTTPCTALGDSVSAGGTDGLAAICTNTVASNYQACYSCEVKAGALTAQAAQSTVDAYVNGCKTGGHPINGFTISADGSISGGAASGAAPAASGTSPAASGAPASSPAKKGDAVRASAGILGAASAFVFVLLGTVV</sequence>
<evidence type="ECO:0000313" key="3">
    <source>
        <dbReference type="Proteomes" id="UP001218218"/>
    </source>
</evidence>
<keyword evidence="1" id="KW-0732">Signal</keyword>
<gene>
    <name evidence="2" type="ORF">DFH08DRAFT_1078455</name>
</gene>
<keyword evidence="3" id="KW-1185">Reference proteome</keyword>
<evidence type="ECO:0000313" key="2">
    <source>
        <dbReference type="EMBL" id="KAJ7351444.1"/>
    </source>
</evidence>
<dbReference type="EMBL" id="JARIHO010000013">
    <property type="protein sequence ID" value="KAJ7351444.1"/>
    <property type="molecule type" value="Genomic_DNA"/>
</dbReference>
<dbReference type="Proteomes" id="UP001218218">
    <property type="component" value="Unassembled WGS sequence"/>
</dbReference>
<comment type="caution">
    <text evidence="2">The sequence shown here is derived from an EMBL/GenBank/DDBJ whole genome shotgun (WGS) entry which is preliminary data.</text>
</comment>
<protein>
    <submittedName>
        <fullName evidence="2">Uncharacterized protein</fullName>
    </submittedName>
</protein>
<feature type="signal peptide" evidence="1">
    <location>
        <begin position="1"/>
        <end position="16"/>
    </location>
</feature>